<evidence type="ECO:0000256" key="3">
    <source>
        <dbReference type="ARBA" id="ARBA00022960"/>
    </source>
</evidence>
<organism evidence="7 8">
    <name type="scientific">Leptospirillum ferrodiazotrophum</name>
    <dbReference type="NCBI Taxonomy" id="412449"/>
    <lineage>
        <taxon>Bacteria</taxon>
        <taxon>Pseudomonadati</taxon>
        <taxon>Nitrospirota</taxon>
        <taxon>Nitrospiria</taxon>
        <taxon>Nitrospirales</taxon>
        <taxon>Nitrospiraceae</taxon>
        <taxon>Leptospirillum</taxon>
    </lineage>
</organism>
<name>C6HZ67_9BACT</name>
<dbReference type="GO" id="GO:0008360">
    <property type="term" value="P:regulation of cell shape"/>
    <property type="evidence" value="ECO:0007669"/>
    <property type="project" value="UniProtKB-KW"/>
</dbReference>
<dbReference type="Proteomes" id="UP000009374">
    <property type="component" value="Unassembled WGS sequence"/>
</dbReference>
<dbReference type="InterPro" id="IPR042175">
    <property type="entry name" value="Cell/Rod_MreC_2"/>
</dbReference>
<evidence type="ECO:0000256" key="5">
    <source>
        <dbReference type="SAM" id="Coils"/>
    </source>
</evidence>
<evidence type="ECO:0000256" key="4">
    <source>
        <dbReference type="ARBA" id="ARBA00032089"/>
    </source>
</evidence>
<protein>
    <recommendedName>
        <fullName evidence="2">Cell shape-determining protein MreC</fullName>
    </recommendedName>
    <alternativeName>
        <fullName evidence="4">Cell shape protein MreC</fullName>
    </alternativeName>
</protein>
<feature type="coiled-coil region" evidence="5">
    <location>
        <begin position="70"/>
        <end position="97"/>
    </location>
</feature>
<dbReference type="Pfam" id="PF04085">
    <property type="entry name" value="MreC"/>
    <property type="match status" value="1"/>
</dbReference>
<dbReference type="InterPro" id="IPR042177">
    <property type="entry name" value="Cell/Rod_1"/>
</dbReference>
<accession>C6HZ67</accession>
<evidence type="ECO:0000259" key="6">
    <source>
        <dbReference type="Pfam" id="PF04085"/>
    </source>
</evidence>
<keyword evidence="8" id="KW-1185">Reference proteome</keyword>
<dbReference type="InterPro" id="IPR007221">
    <property type="entry name" value="MreC"/>
</dbReference>
<dbReference type="PANTHER" id="PTHR34138">
    <property type="entry name" value="CELL SHAPE-DETERMINING PROTEIN MREC"/>
    <property type="match status" value="1"/>
</dbReference>
<keyword evidence="3" id="KW-0133">Cell shape</keyword>
<dbReference type="Gene3D" id="2.40.10.340">
    <property type="entry name" value="Rod shape-determining protein MreC, domain 1"/>
    <property type="match status" value="1"/>
</dbReference>
<dbReference type="PANTHER" id="PTHR34138:SF1">
    <property type="entry name" value="CELL SHAPE-DETERMINING PROTEIN MREC"/>
    <property type="match status" value="1"/>
</dbReference>
<evidence type="ECO:0000313" key="8">
    <source>
        <dbReference type="Proteomes" id="UP000009374"/>
    </source>
</evidence>
<gene>
    <name evidence="7" type="ORF">UBAL3_94530044</name>
</gene>
<keyword evidence="5" id="KW-0175">Coiled coil</keyword>
<proteinExistence type="inferred from homology"/>
<reference evidence="7 8" key="1">
    <citation type="journal article" date="2009" name="Appl. Environ. Microbiol.">
        <title>Community genomic and proteomic analyses of chemoautotrophic iron-oxidizing "Leptospirillum rubarum" (Group II) and "Leptospirillum ferrodiazotrophum" (Group III) bacteria in acid mine drainage biofilms.</title>
        <authorList>
            <person name="Goltsman D.S."/>
            <person name="Denef V.J."/>
            <person name="Singer S.W."/>
            <person name="VerBerkmoes N.C."/>
            <person name="Lefsrud M."/>
            <person name="Mueller R.S."/>
            <person name="Dick G.J."/>
            <person name="Sun C.L."/>
            <person name="Wheeler K.E."/>
            <person name="Zemla A."/>
            <person name="Baker B.J."/>
            <person name="Hauser L."/>
            <person name="Land M."/>
            <person name="Shah M.B."/>
            <person name="Thelen M.P."/>
            <person name="Hettich R.L."/>
            <person name="Banfield J.F."/>
        </authorList>
    </citation>
    <scope>NUCLEOTIDE SEQUENCE [LARGE SCALE GENOMIC DNA]</scope>
</reference>
<dbReference type="Gene3D" id="2.40.10.350">
    <property type="entry name" value="Rod shape-determining protein MreC, domain 2"/>
    <property type="match status" value="1"/>
</dbReference>
<sequence>MRYPSKRPWSGKLLGALSVFLGFLIVMGFYPDTFQRWIIDPPLEAVRTLMSGATGVSRGTSGLVGHYLALVGAQAENDDLKKKVAQLTRQLAQEKILASRSRDLEALLSLKKRISQSVIACHVLATSPTDSPRTLLLDCGKNQGVAVRDGVVGPRGVVGYVVRVFDVFSQVIWVEDPMFALEGRLADSGQKGLVRGRGVGYSLSLRYIPALTHLDKGSEVVTTGEDGYFPPEEPIGSVVSLGDSGRNIFQSVRLTPAERMDDLWAVFVLVPPLSWSDHSLLGKESAH</sequence>
<dbReference type="GO" id="GO:0005886">
    <property type="term" value="C:plasma membrane"/>
    <property type="evidence" value="ECO:0007669"/>
    <property type="project" value="TreeGrafter"/>
</dbReference>
<feature type="domain" description="Rod shape-determining protein MreC beta-barrel core" evidence="6">
    <location>
        <begin position="123"/>
        <end position="269"/>
    </location>
</feature>
<dbReference type="AlphaFoldDB" id="C6HZ67"/>
<evidence type="ECO:0000256" key="2">
    <source>
        <dbReference type="ARBA" id="ARBA00013855"/>
    </source>
</evidence>
<dbReference type="InterPro" id="IPR055342">
    <property type="entry name" value="MreC_beta-barrel_core"/>
</dbReference>
<evidence type="ECO:0000313" key="7">
    <source>
        <dbReference type="EMBL" id="EES52078.1"/>
    </source>
</evidence>
<comment type="similarity">
    <text evidence="1">Belongs to the MreC family.</text>
</comment>
<dbReference type="EMBL" id="GG693880">
    <property type="protein sequence ID" value="EES52078.1"/>
    <property type="molecule type" value="Genomic_DNA"/>
</dbReference>
<evidence type="ECO:0000256" key="1">
    <source>
        <dbReference type="ARBA" id="ARBA00009369"/>
    </source>
</evidence>